<organism evidence="1 2">
    <name type="scientific">Pseudomonas alkylphenolica</name>
    <dbReference type="NCBI Taxonomy" id="237609"/>
    <lineage>
        <taxon>Bacteria</taxon>
        <taxon>Pseudomonadati</taxon>
        <taxon>Pseudomonadota</taxon>
        <taxon>Gammaproteobacteria</taxon>
        <taxon>Pseudomonadales</taxon>
        <taxon>Pseudomonadaceae</taxon>
        <taxon>Pseudomonas</taxon>
    </lineage>
</organism>
<name>A0A6I6GZ81_9PSED</name>
<reference evidence="1" key="1">
    <citation type="submission" date="2019-12" db="EMBL/GenBank/DDBJ databases">
        <title>Hybrid Genome Assemblies of two High G+C Isolates from Undergraduate Microbiology Courses.</title>
        <authorList>
            <person name="Ne Ville C.J."/>
            <person name="Enright D."/>
            <person name="Hernandez I."/>
            <person name="Dodsworth J."/>
            <person name="Orwin P.M."/>
        </authorList>
    </citation>
    <scope>NUCLEOTIDE SEQUENCE [LARGE SCALE GENOMIC DNA]</scope>
    <source>
        <strain evidence="1">Neo</strain>
    </source>
</reference>
<evidence type="ECO:0008006" key="3">
    <source>
        <dbReference type="Google" id="ProtNLM"/>
    </source>
</evidence>
<dbReference type="Proteomes" id="UP000426235">
    <property type="component" value="Chromosome"/>
</dbReference>
<sequence>MAEPQVFINTRTQTFDSLRAGLNLSGIANRKFIALNSHIANSVVLAGELVILGDLSTPSSTSQEAYMMAKALEVHIALLSSNTDADDFLLDNFDLLQNMLAHGALGAGVVSDAWSKHLEAIRKSLLDIEKLHNEYLRTGSPAARDKFYVERAVLFGKLGSQLDNVAAYGAGLQQQGSIKRMLGISTKSFLRKGEIDGYASKISGVAKAAKIVKKGTYIGIALDVAATALSIQKACSLGREEQCRKAKYVEGASLAGGLMWGAFMGGIGGFAATQGCIVVLGIATGGPGALACGVVGGAVGGWAGGKAGQYGGELSGEYLYGQFTQ</sequence>
<dbReference type="EMBL" id="CP046621">
    <property type="protein sequence ID" value="QGW79912.1"/>
    <property type="molecule type" value="Genomic_DNA"/>
</dbReference>
<gene>
    <name evidence="1" type="ORF">GPJ81_01785</name>
</gene>
<dbReference type="AlphaFoldDB" id="A0A6I6GZ81"/>
<proteinExistence type="predicted"/>
<keyword evidence="2" id="KW-1185">Reference proteome</keyword>
<dbReference type="RefSeq" id="WP_157194677.1">
    <property type="nucleotide sequence ID" value="NZ_CP046621.1"/>
</dbReference>
<evidence type="ECO:0000313" key="2">
    <source>
        <dbReference type="Proteomes" id="UP000426235"/>
    </source>
</evidence>
<protein>
    <recommendedName>
        <fullName evidence="3">SSU ribosomal protein S2p (SAe)</fullName>
    </recommendedName>
</protein>
<accession>A0A6I6GZ81</accession>
<evidence type="ECO:0000313" key="1">
    <source>
        <dbReference type="EMBL" id="QGW79912.1"/>
    </source>
</evidence>